<dbReference type="Pfam" id="PF08132">
    <property type="entry name" value="AdoMetDC_leader"/>
    <property type="match status" value="1"/>
</dbReference>
<reference evidence="2" key="1">
    <citation type="journal article" date="2022" name="Front. Genet.">
        <title>Chromosome-Scale Assembly of the Dendrobium nobile Genome Provides Insights Into the Molecular Mechanism of the Biosynthesis of the Medicinal Active Ingredient of Dendrobium.</title>
        <authorList>
            <person name="Xu Q."/>
            <person name="Niu S.-C."/>
            <person name="Li K.-L."/>
            <person name="Zheng P.-J."/>
            <person name="Zhang X.-J."/>
            <person name="Jia Y."/>
            <person name="Liu Y."/>
            <person name="Niu Y.-X."/>
            <person name="Yu L.-H."/>
            <person name="Chen D.-F."/>
            <person name="Zhang G.-Q."/>
        </authorList>
    </citation>
    <scope>NUCLEOTIDE SEQUENCE</scope>
    <source>
        <tissue evidence="2">Leaf</tissue>
    </source>
</reference>
<keyword evidence="1" id="KW-0812">Transmembrane</keyword>
<evidence type="ECO:0000256" key="1">
    <source>
        <dbReference type="SAM" id="Phobius"/>
    </source>
</evidence>
<sequence>MESKGGKKKSRSNSLQYEVPLGYSIEDVRPNGGVKKFQSAAYSNVMNLKISIIQVLFKISMTILMDFNLLRLFGVFCSALGSLLDKLAGSSLISAGISLYYYFFDSTA</sequence>
<proteinExistence type="predicted"/>
<dbReference type="OrthoDB" id="779130at2759"/>
<dbReference type="PANTHER" id="PTHR35727:SF7">
    <property type="entry name" value="S-ADENOSYLMETHIONINE DECARBOXYLASE PROENZYME"/>
    <property type="match status" value="1"/>
</dbReference>
<gene>
    <name evidence="2" type="ORF">KFK09_011837</name>
</gene>
<keyword evidence="1" id="KW-0472">Membrane</keyword>
<dbReference type="PANTHER" id="PTHR35727">
    <property type="entry name" value="BNAA05G33520D PROTEIN"/>
    <property type="match status" value="1"/>
</dbReference>
<accession>A0A8T3BDR2</accession>
<organism evidence="2 3">
    <name type="scientific">Dendrobium nobile</name>
    <name type="common">Orchid</name>
    <dbReference type="NCBI Taxonomy" id="94219"/>
    <lineage>
        <taxon>Eukaryota</taxon>
        <taxon>Viridiplantae</taxon>
        <taxon>Streptophyta</taxon>
        <taxon>Embryophyta</taxon>
        <taxon>Tracheophyta</taxon>
        <taxon>Spermatophyta</taxon>
        <taxon>Magnoliopsida</taxon>
        <taxon>Liliopsida</taxon>
        <taxon>Asparagales</taxon>
        <taxon>Orchidaceae</taxon>
        <taxon>Epidendroideae</taxon>
        <taxon>Malaxideae</taxon>
        <taxon>Dendrobiinae</taxon>
        <taxon>Dendrobium</taxon>
    </lineage>
</organism>
<dbReference type="AlphaFoldDB" id="A0A8T3BDR2"/>
<name>A0A8T3BDR2_DENNO</name>
<evidence type="ECO:0000313" key="2">
    <source>
        <dbReference type="EMBL" id="KAI0511212.1"/>
    </source>
</evidence>
<dbReference type="EMBL" id="JAGYWB010000009">
    <property type="protein sequence ID" value="KAI0511212.1"/>
    <property type="molecule type" value="Genomic_DNA"/>
</dbReference>
<protein>
    <submittedName>
        <fullName evidence="2">Uncharacterized protein</fullName>
    </submittedName>
</protein>
<evidence type="ECO:0000313" key="3">
    <source>
        <dbReference type="Proteomes" id="UP000829196"/>
    </source>
</evidence>
<keyword evidence="1" id="KW-1133">Transmembrane helix</keyword>
<comment type="caution">
    <text evidence="2">The sequence shown here is derived from an EMBL/GenBank/DDBJ whole genome shotgun (WGS) entry which is preliminary data.</text>
</comment>
<feature type="transmembrane region" description="Helical" evidence="1">
    <location>
        <begin position="55"/>
        <end position="81"/>
    </location>
</feature>
<keyword evidence="3" id="KW-1185">Reference proteome</keyword>
<dbReference type="Proteomes" id="UP000829196">
    <property type="component" value="Unassembled WGS sequence"/>
</dbReference>
<dbReference type="InterPro" id="IPR012511">
    <property type="entry name" value="AdoMetDC_leader"/>
</dbReference>
<feature type="transmembrane region" description="Helical" evidence="1">
    <location>
        <begin position="87"/>
        <end position="104"/>
    </location>
</feature>